<gene>
    <name evidence="5" type="ORF">HOP53_06720</name>
</gene>
<evidence type="ECO:0000256" key="2">
    <source>
        <dbReference type="ARBA" id="ARBA00011901"/>
    </source>
</evidence>
<dbReference type="SUPFAM" id="SSF53187">
    <property type="entry name" value="Zn-dependent exopeptidases"/>
    <property type="match status" value="1"/>
</dbReference>
<accession>A0ABS9A2K4</accession>
<reference evidence="5 6" key="1">
    <citation type="journal article" date="2021" name="Front. Microbiol.">
        <title>Aerobic Denitrification and Heterotrophic Sulfur Oxidation in the Genus Halomonas Revealed by Six Novel Species Characterizations and Genome-Based Analysis.</title>
        <authorList>
            <person name="Wang L."/>
            <person name="Shao Z."/>
        </authorList>
    </citation>
    <scope>NUCLEOTIDE SEQUENCE [LARGE SCALE GENOMIC DNA]</scope>
    <source>
        <strain evidence="5 6">MCCC 1A11081</strain>
    </source>
</reference>
<feature type="domain" description="MurNAc-LAA" evidence="4">
    <location>
        <begin position="70"/>
        <end position="179"/>
    </location>
</feature>
<evidence type="ECO:0000256" key="1">
    <source>
        <dbReference type="ARBA" id="ARBA00001561"/>
    </source>
</evidence>
<comment type="caution">
    <text evidence="5">The sequence shown here is derived from an EMBL/GenBank/DDBJ whole genome shotgun (WGS) entry which is preliminary data.</text>
</comment>
<evidence type="ECO:0000313" key="5">
    <source>
        <dbReference type="EMBL" id="MCE8002528.1"/>
    </source>
</evidence>
<evidence type="ECO:0000259" key="4">
    <source>
        <dbReference type="SMART" id="SM00646"/>
    </source>
</evidence>
<sequence length="191" mass="20021">MTHPLTPAATQVKSLFIAAGHSDTDPGAVGHGHTEADIVLEFRDLLAGYLRGKVLFDKDGQPGQNLPLREAIGAAKSHDIAIEFHCNAFTNPSATGVETLSAREHYPLGNAICKAVSETLGIANRGAKGEASGQHSRLGFIATGGGIIVELFFITNKSDLAKYIANRRRLVEAVGNVLIEAACADTYGAAA</sequence>
<dbReference type="InterPro" id="IPR002508">
    <property type="entry name" value="MurNAc-LAA_cat"/>
</dbReference>
<dbReference type="PANTHER" id="PTHR30404">
    <property type="entry name" value="N-ACETYLMURAMOYL-L-ALANINE AMIDASE"/>
    <property type="match status" value="1"/>
</dbReference>
<dbReference type="Gene3D" id="3.40.630.40">
    <property type="entry name" value="Zn-dependent exopeptidases"/>
    <property type="match status" value="1"/>
</dbReference>
<evidence type="ECO:0000313" key="6">
    <source>
        <dbReference type="Proteomes" id="UP001320168"/>
    </source>
</evidence>
<proteinExistence type="predicted"/>
<name>A0ABS9A2K4_9GAMM</name>
<dbReference type="SMART" id="SM00646">
    <property type="entry name" value="Ami_3"/>
    <property type="match status" value="1"/>
</dbReference>
<keyword evidence="3" id="KW-0378">Hydrolase</keyword>
<dbReference type="Pfam" id="PF01520">
    <property type="entry name" value="Amidase_3"/>
    <property type="match status" value="1"/>
</dbReference>
<dbReference type="EC" id="3.5.1.28" evidence="2"/>
<dbReference type="RefSeq" id="WP_234269290.1">
    <property type="nucleotide sequence ID" value="NZ_JABFTX010000001.1"/>
</dbReference>
<evidence type="ECO:0000256" key="3">
    <source>
        <dbReference type="ARBA" id="ARBA00022801"/>
    </source>
</evidence>
<protein>
    <recommendedName>
        <fullName evidence="2">N-acetylmuramoyl-L-alanine amidase</fullName>
        <ecNumber evidence="2">3.5.1.28</ecNumber>
    </recommendedName>
</protein>
<dbReference type="CDD" id="cd02696">
    <property type="entry name" value="MurNAc-LAA"/>
    <property type="match status" value="1"/>
</dbReference>
<dbReference type="PANTHER" id="PTHR30404:SF0">
    <property type="entry name" value="N-ACETYLMURAMOYL-L-ALANINE AMIDASE AMIC"/>
    <property type="match status" value="1"/>
</dbReference>
<dbReference type="Proteomes" id="UP001320168">
    <property type="component" value="Unassembled WGS sequence"/>
</dbReference>
<keyword evidence="6" id="KW-1185">Reference proteome</keyword>
<organism evidence="5 6">
    <name type="scientific">Billgrantia ethanolica</name>
    <dbReference type="NCBI Taxonomy" id="2733486"/>
    <lineage>
        <taxon>Bacteria</taxon>
        <taxon>Pseudomonadati</taxon>
        <taxon>Pseudomonadota</taxon>
        <taxon>Gammaproteobacteria</taxon>
        <taxon>Oceanospirillales</taxon>
        <taxon>Halomonadaceae</taxon>
        <taxon>Billgrantia</taxon>
    </lineage>
</organism>
<dbReference type="InterPro" id="IPR050695">
    <property type="entry name" value="N-acetylmuramoyl_amidase_3"/>
</dbReference>
<dbReference type="EMBL" id="JABFTX010000001">
    <property type="protein sequence ID" value="MCE8002528.1"/>
    <property type="molecule type" value="Genomic_DNA"/>
</dbReference>
<comment type="catalytic activity">
    <reaction evidence="1">
        <text>Hydrolyzes the link between N-acetylmuramoyl residues and L-amino acid residues in certain cell-wall glycopeptides.</text>
        <dbReference type="EC" id="3.5.1.28"/>
    </reaction>
</comment>